<reference evidence="1 2" key="1">
    <citation type="submission" date="2022-03" db="EMBL/GenBank/DDBJ databases">
        <title>Mucilaginibacter sp. isolated from the gut of Protaetia brevitarsis seulensis larvae.</title>
        <authorList>
            <person name="Won M."/>
            <person name="Kim S.-J."/>
            <person name="Kwon S.-W."/>
        </authorList>
    </citation>
    <scope>NUCLEOTIDE SEQUENCE [LARGE SCALE GENOMIC DNA]</scope>
    <source>
        <strain evidence="1 2">CFWR-12</strain>
    </source>
</reference>
<proteinExistence type="predicted"/>
<evidence type="ECO:0000313" key="1">
    <source>
        <dbReference type="EMBL" id="UOE42689.1"/>
    </source>
</evidence>
<evidence type="ECO:0000313" key="2">
    <source>
        <dbReference type="Proteomes" id="UP000832097"/>
    </source>
</evidence>
<dbReference type="RefSeq" id="WP_243553621.1">
    <property type="nucleotide sequence ID" value="NZ_CP094528.1"/>
</dbReference>
<organism evidence="1 2">
    <name type="scientific">Agromyces larvae</name>
    <dbReference type="NCBI Taxonomy" id="2929802"/>
    <lineage>
        <taxon>Bacteria</taxon>
        <taxon>Bacillati</taxon>
        <taxon>Actinomycetota</taxon>
        <taxon>Actinomycetes</taxon>
        <taxon>Micrococcales</taxon>
        <taxon>Microbacteriaceae</taxon>
        <taxon>Agromyces</taxon>
    </lineage>
</organism>
<sequence>MTNPIEDGFTRAAAAATMVPMLPCGDVDELVAFWTELGLELTYRQLRPNPYVALRAGAIDLHYYGMPGWDPEASHSTCAVAVPDPRPLHDRFREGLRARYGRVPLSGFPRITRPRERANNGGLSGFSLIDPAGNWIRVTRAAESPVRAGDHDTTSWTTSAATPLARAVENAVVVGDSHGDAQQGRKILVGALRRHGDALPADRARALAYLVELALRLHDTDAAHRALADLESMPADGDGVVHAALREARETLAQAVAAEDAGSRA</sequence>
<protein>
    <recommendedName>
        <fullName evidence="3">VOC family protein</fullName>
    </recommendedName>
</protein>
<keyword evidence="2" id="KW-1185">Reference proteome</keyword>
<dbReference type="Proteomes" id="UP000832097">
    <property type="component" value="Chromosome"/>
</dbReference>
<dbReference type="InterPro" id="IPR029068">
    <property type="entry name" value="Glyas_Bleomycin-R_OHBP_Dase"/>
</dbReference>
<dbReference type="SUPFAM" id="SSF54593">
    <property type="entry name" value="Glyoxalase/Bleomycin resistance protein/Dihydroxybiphenyl dioxygenase"/>
    <property type="match status" value="1"/>
</dbReference>
<name>A0ABY4BVB5_9MICO</name>
<evidence type="ECO:0008006" key="3">
    <source>
        <dbReference type="Google" id="ProtNLM"/>
    </source>
</evidence>
<dbReference type="EMBL" id="CP094528">
    <property type="protein sequence ID" value="UOE42689.1"/>
    <property type="molecule type" value="Genomic_DNA"/>
</dbReference>
<dbReference type="Gene3D" id="3.10.180.10">
    <property type="entry name" value="2,3-Dihydroxybiphenyl 1,2-Dioxygenase, domain 1"/>
    <property type="match status" value="1"/>
</dbReference>
<gene>
    <name evidence="1" type="ORF">MTO99_10835</name>
</gene>
<accession>A0ABY4BVB5</accession>